<protein>
    <submittedName>
        <fullName evidence="2">DUF72 domain-containing protein</fullName>
    </submittedName>
</protein>
<accession>A0A7J3MY95</accession>
<proteinExistence type="predicted"/>
<dbReference type="Pfam" id="PF01904">
    <property type="entry name" value="DUF72"/>
    <property type="match status" value="1"/>
</dbReference>
<reference evidence="2" key="1">
    <citation type="journal article" date="2020" name="mSystems">
        <title>Genome- and Community-Level Interaction Insights into Carbon Utilization and Element Cycling Functions of Hydrothermarchaeota in Hydrothermal Sediment.</title>
        <authorList>
            <person name="Zhou Z."/>
            <person name="Liu Y."/>
            <person name="Xu W."/>
            <person name="Pan J."/>
            <person name="Luo Z.H."/>
            <person name="Li M."/>
        </authorList>
    </citation>
    <scope>NUCLEOTIDE SEQUENCE [LARGE SCALE GENOMIC DNA]</scope>
    <source>
        <strain evidence="1">SpSt-629</strain>
        <strain evidence="2">SpSt-688</strain>
    </source>
</reference>
<evidence type="ECO:0000313" key="2">
    <source>
        <dbReference type="EMBL" id="HGT98491.1"/>
    </source>
</evidence>
<name>A0A7J3MY95_9CREN</name>
<dbReference type="Gene3D" id="3.20.20.410">
    <property type="entry name" value="Protein of unknown function UPF0759"/>
    <property type="match status" value="1"/>
</dbReference>
<dbReference type="InterPro" id="IPR002763">
    <property type="entry name" value="DUF72"/>
</dbReference>
<dbReference type="PANTHER" id="PTHR30348">
    <property type="entry name" value="UNCHARACTERIZED PROTEIN YECE"/>
    <property type="match status" value="1"/>
</dbReference>
<dbReference type="PANTHER" id="PTHR30348:SF4">
    <property type="entry name" value="DUF72 DOMAIN-CONTAINING PROTEIN"/>
    <property type="match status" value="1"/>
</dbReference>
<evidence type="ECO:0000313" key="1">
    <source>
        <dbReference type="EMBL" id="HFQ79538.1"/>
    </source>
</evidence>
<dbReference type="EMBL" id="DTDH01000106">
    <property type="protein sequence ID" value="HGT98491.1"/>
    <property type="molecule type" value="Genomic_DNA"/>
</dbReference>
<gene>
    <name evidence="1" type="ORF">ENT99_07585</name>
    <name evidence="2" type="ORF">ENU64_03590</name>
</gene>
<organism evidence="2">
    <name type="scientific">Ignisphaera aggregans</name>
    <dbReference type="NCBI Taxonomy" id="334771"/>
    <lineage>
        <taxon>Archaea</taxon>
        <taxon>Thermoproteota</taxon>
        <taxon>Thermoprotei</taxon>
        <taxon>Desulfurococcales</taxon>
        <taxon>Desulfurococcaceae</taxon>
        <taxon>Ignisphaera</taxon>
    </lineage>
</organism>
<sequence length="251" mass="29381">MKTYVGCCGYCLARSKYYTVFNAVELQETFYNIPGTDKLKRYRDEAPESFVFSLKAWQAITHPLDSPTWRKAKHVPDKSLSNRYGFLRPTKEVFEAWEKVVEAVEILNAKVVVIQTPPSFGYSEENYRNALEFFSTVDTDRFVIGWEPRGSWLQNLDKVADIVSRFRNVVEIVDPLKRFPTVVKSVAYFRLHGLGEHDVNYRYNYTDEDLERLCIIVKDLSSRNLEEIYIMFNNIYMAQNASRFKQLCIIS</sequence>
<dbReference type="InterPro" id="IPR036520">
    <property type="entry name" value="UPF0759_sf"/>
</dbReference>
<dbReference type="EMBL" id="DTAU01000143">
    <property type="protein sequence ID" value="HFQ79538.1"/>
    <property type="molecule type" value="Genomic_DNA"/>
</dbReference>
<comment type="caution">
    <text evidence="2">The sequence shown here is derived from an EMBL/GenBank/DDBJ whole genome shotgun (WGS) entry which is preliminary data.</text>
</comment>
<dbReference type="SUPFAM" id="SSF117396">
    <property type="entry name" value="TM1631-like"/>
    <property type="match status" value="1"/>
</dbReference>
<dbReference type="AlphaFoldDB" id="A0A7J3MY95"/>